<feature type="signal peptide" evidence="13">
    <location>
        <begin position="1"/>
        <end position="25"/>
    </location>
</feature>
<dbReference type="PROSITE" id="PS01156">
    <property type="entry name" value="TONB_DEPENDENT_REC_2"/>
    <property type="match status" value="1"/>
</dbReference>
<gene>
    <name evidence="16" type="ORF">SAMN05216258_101386</name>
</gene>
<keyword evidence="3 10" id="KW-0813">Transport</keyword>
<dbReference type="Gene3D" id="2.40.170.20">
    <property type="entry name" value="TonB-dependent receptor, beta-barrel domain"/>
    <property type="match status" value="1"/>
</dbReference>
<keyword evidence="8 10" id="KW-0472">Membrane</keyword>
<keyword evidence="5 10" id="KW-0812">Transmembrane</keyword>
<dbReference type="GO" id="GO:0009279">
    <property type="term" value="C:cell outer membrane"/>
    <property type="evidence" value="ECO:0007669"/>
    <property type="project" value="UniProtKB-SubCell"/>
</dbReference>
<dbReference type="PROSITE" id="PS52016">
    <property type="entry name" value="TONB_DEPENDENT_REC_3"/>
    <property type="match status" value="1"/>
</dbReference>
<feature type="short sequence motif" description="TonB C-terminal box" evidence="11">
    <location>
        <begin position="723"/>
        <end position="740"/>
    </location>
</feature>
<dbReference type="InterPro" id="IPR010917">
    <property type="entry name" value="TonB_rcpt_CS"/>
</dbReference>
<organism evidence="16 17">
    <name type="scientific">Albimonas pacifica</name>
    <dbReference type="NCBI Taxonomy" id="1114924"/>
    <lineage>
        <taxon>Bacteria</taxon>
        <taxon>Pseudomonadati</taxon>
        <taxon>Pseudomonadota</taxon>
        <taxon>Alphaproteobacteria</taxon>
        <taxon>Rhodobacterales</taxon>
        <taxon>Paracoccaceae</taxon>
        <taxon>Albimonas</taxon>
    </lineage>
</organism>
<keyword evidence="9 10" id="KW-0998">Cell outer membrane</keyword>
<dbReference type="EMBL" id="FOQH01000001">
    <property type="protein sequence ID" value="SFH66465.1"/>
    <property type="molecule type" value="Genomic_DNA"/>
</dbReference>
<keyword evidence="6 13" id="KW-0732">Signal</keyword>
<sequence length="740" mass="78179">MIRFPWAASAVAVSAAALSAGLAAAQDRAPMAETPAPGAEAPASAIADDGGEAVLLSPIDVDALQPPPAQPRAEIGRAALARTPLRSVGDALADTPGVTAVDDRRNPGVAVEVRGLRDRGRVTTTIDGARQNFQQAGHGSSSLAYVDSNLLRAIEVEKSVTAGVGGAGALAGSVGFRTIEPDDVIPAGDDWGAQGRIGAGDNAYRFDGFAAGAWRPNARVAALLAISRKELGDYAIGEAGRVETSPTSFVPTADPVSQTGSEEVSALAKAVISLTPAADLTLSYLDYRAQFQTSAAGAVDDQDTTNRTATARLDWAPANSIHEVETTLYWNGVENRQDRAPRASYGGFKLDYALDTFGGSISDTMGFETRFGVLELTAGGEAFGDETSTASVAEDPTDDPDDVWFSGANPEGERQVGGLFARAALAPADWLRLRGGLRLDGYRLEGTASVYGWRRGTAGYSDLPVSQSDWRLVPSVGVSVLPARGWEVFADYTEGWRPPTLSESVFGGSHIGFLQPFAPNPGLRPETARMLESGVAFEERALLRDDDRLRVRASVYARDVSDYITSQEVLRRAPGFGDLRYIAYVNIDGTTRFRGAELEAAYSIGRFDLGLGLEALDVNLDGTFDERPWNGRPDPKAVAAAPSSPPSFQASVTAQARLLGDRLTLGGRMRLAGDSTDSLSAYRLDGFMTFDAWASLAITETAAVRLSAVNLTDQAYVDPNGSTAYPAPGRTLALSLEARF</sequence>
<evidence type="ECO:0000256" key="5">
    <source>
        <dbReference type="ARBA" id="ARBA00022692"/>
    </source>
</evidence>
<keyword evidence="17" id="KW-1185">Reference proteome</keyword>
<evidence type="ECO:0000256" key="12">
    <source>
        <dbReference type="RuleBase" id="RU003357"/>
    </source>
</evidence>
<dbReference type="SUPFAM" id="SSF56935">
    <property type="entry name" value="Porins"/>
    <property type="match status" value="1"/>
</dbReference>
<evidence type="ECO:0000256" key="13">
    <source>
        <dbReference type="SAM" id="SignalP"/>
    </source>
</evidence>
<dbReference type="NCBIfam" id="TIGR01785">
    <property type="entry name" value="TonB-hemin"/>
    <property type="match status" value="1"/>
</dbReference>
<dbReference type="PANTHER" id="PTHR30069:SF41">
    <property type="entry name" value="HEME_HEMOPEXIN UTILIZATION PROTEIN C"/>
    <property type="match status" value="1"/>
</dbReference>
<dbReference type="GO" id="GO:0044718">
    <property type="term" value="P:siderophore transmembrane transport"/>
    <property type="evidence" value="ECO:0007669"/>
    <property type="project" value="TreeGrafter"/>
</dbReference>
<dbReference type="InterPro" id="IPR000531">
    <property type="entry name" value="Beta-barrel_TonB"/>
</dbReference>
<dbReference type="InterPro" id="IPR011276">
    <property type="entry name" value="TonB_haem/Hb_rcpt"/>
</dbReference>
<dbReference type="InterPro" id="IPR039426">
    <property type="entry name" value="TonB-dep_rcpt-like"/>
</dbReference>
<keyword evidence="16" id="KW-0675">Receptor</keyword>
<dbReference type="GO" id="GO:0015344">
    <property type="term" value="F:siderophore uptake transmembrane transporter activity"/>
    <property type="evidence" value="ECO:0007669"/>
    <property type="project" value="TreeGrafter"/>
</dbReference>
<dbReference type="Gene3D" id="2.170.130.10">
    <property type="entry name" value="TonB-dependent receptor, plug domain"/>
    <property type="match status" value="1"/>
</dbReference>
<dbReference type="InterPro" id="IPR036942">
    <property type="entry name" value="Beta-barrel_TonB_sf"/>
</dbReference>
<evidence type="ECO:0000256" key="11">
    <source>
        <dbReference type="PROSITE-ProRule" id="PRU10144"/>
    </source>
</evidence>
<evidence type="ECO:0000256" key="9">
    <source>
        <dbReference type="ARBA" id="ARBA00023237"/>
    </source>
</evidence>
<dbReference type="PANTHER" id="PTHR30069">
    <property type="entry name" value="TONB-DEPENDENT OUTER MEMBRANE RECEPTOR"/>
    <property type="match status" value="1"/>
</dbReference>
<dbReference type="OrthoDB" id="9760333at2"/>
<dbReference type="Pfam" id="PF00593">
    <property type="entry name" value="TonB_dep_Rec_b-barrel"/>
    <property type="match status" value="1"/>
</dbReference>
<dbReference type="Proteomes" id="UP000199377">
    <property type="component" value="Unassembled WGS sequence"/>
</dbReference>
<dbReference type="Pfam" id="PF07715">
    <property type="entry name" value="Plug"/>
    <property type="match status" value="1"/>
</dbReference>
<accession>A0A1I3BW03</accession>
<evidence type="ECO:0000256" key="4">
    <source>
        <dbReference type="ARBA" id="ARBA00022452"/>
    </source>
</evidence>
<evidence type="ECO:0000256" key="1">
    <source>
        <dbReference type="ARBA" id="ARBA00004571"/>
    </source>
</evidence>
<comment type="subcellular location">
    <subcellularLocation>
        <location evidence="1 10">Cell outer membrane</location>
        <topology evidence="1 10">Multi-pass membrane protein</topology>
    </subcellularLocation>
</comment>
<keyword evidence="7 12" id="KW-0798">TonB box</keyword>
<evidence type="ECO:0000256" key="6">
    <source>
        <dbReference type="ARBA" id="ARBA00022729"/>
    </source>
</evidence>
<evidence type="ECO:0000256" key="10">
    <source>
        <dbReference type="PROSITE-ProRule" id="PRU01360"/>
    </source>
</evidence>
<dbReference type="GO" id="GO:0015232">
    <property type="term" value="F:heme transmembrane transporter activity"/>
    <property type="evidence" value="ECO:0007669"/>
    <property type="project" value="InterPro"/>
</dbReference>
<evidence type="ECO:0000259" key="14">
    <source>
        <dbReference type="Pfam" id="PF00593"/>
    </source>
</evidence>
<protein>
    <submittedName>
        <fullName evidence="16">Hemoglobin/transferrin/lactoferrin receptor protein/heme acquisition protein HasR</fullName>
    </submittedName>
</protein>
<evidence type="ECO:0000313" key="17">
    <source>
        <dbReference type="Proteomes" id="UP000199377"/>
    </source>
</evidence>
<dbReference type="AlphaFoldDB" id="A0A1I3BW03"/>
<dbReference type="InterPro" id="IPR037066">
    <property type="entry name" value="Plug_dom_sf"/>
</dbReference>
<evidence type="ECO:0000256" key="8">
    <source>
        <dbReference type="ARBA" id="ARBA00023136"/>
    </source>
</evidence>
<evidence type="ECO:0000256" key="7">
    <source>
        <dbReference type="ARBA" id="ARBA00023077"/>
    </source>
</evidence>
<comment type="similarity">
    <text evidence="2 10 12">Belongs to the TonB-dependent receptor family.</text>
</comment>
<evidence type="ECO:0000259" key="15">
    <source>
        <dbReference type="Pfam" id="PF07715"/>
    </source>
</evidence>
<reference evidence="16 17" key="1">
    <citation type="submission" date="2016-10" db="EMBL/GenBank/DDBJ databases">
        <authorList>
            <person name="de Groot N.N."/>
        </authorList>
    </citation>
    <scope>NUCLEOTIDE SEQUENCE [LARGE SCALE GENOMIC DNA]</scope>
    <source>
        <strain evidence="16 17">CGMCC 1.11030</strain>
    </source>
</reference>
<evidence type="ECO:0000313" key="16">
    <source>
        <dbReference type="EMBL" id="SFH66465.1"/>
    </source>
</evidence>
<dbReference type="RefSeq" id="WP_092857264.1">
    <property type="nucleotide sequence ID" value="NZ_FOQH01000001.1"/>
</dbReference>
<dbReference type="InterPro" id="IPR012910">
    <property type="entry name" value="Plug_dom"/>
</dbReference>
<feature type="chain" id="PRO_5011521233" evidence="13">
    <location>
        <begin position="26"/>
        <end position="740"/>
    </location>
</feature>
<keyword evidence="4 10" id="KW-1134">Transmembrane beta strand</keyword>
<feature type="domain" description="TonB-dependent receptor plug" evidence="15">
    <location>
        <begin position="70"/>
        <end position="172"/>
    </location>
</feature>
<name>A0A1I3BW03_9RHOB</name>
<proteinExistence type="inferred from homology"/>
<feature type="domain" description="TonB-dependent receptor-like beta-barrel" evidence="14">
    <location>
        <begin position="283"/>
        <end position="711"/>
    </location>
</feature>
<evidence type="ECO:0000256" key="2">
    <source>
        <dbReference type="ARBA" id="ARBA00009810"/>
    </source>
</evidence>
<evidence type="ECO:0000256" key="3">
    <source>
        <dbReference type="ARBA" id="ARBA00022448"/>
    </source>
</evidence>
<dbReference type="STRING" id="1114924.SAMN05216258_101386"/>